<dbReference type="EMBL" id="KV428298">
    <property type="protein sequence ID" value="KZT32756.1"/>
    <property type="molecule type" value="Genomic_DNA"/>
</dbReference>
<evidence type="ECO:0000313" key="2">
    <source>
        <dbReference type="Proteomes" id="UP000076798"/>
    </source>
</evidence>
<organism evidence="1 2">
    <name type="scientific">Sistotremastrum suecicum HHB10207 ss-3</name>
    <dbReference type="NCBI Taxonomy" id="1314776"/>
    <lineage>
        <taxon>Eukaryota</taxon>
        <taxon>Fungi</taxon>
        <taxon>Dikarya</taxon>
        <taxon>Basidiomycota</taxon>
        <taxon>Agaricomycotina</taxon>
        <taxon>Agaricomycetes</taxon>
        <taxon>Sistotremastrales</taxon>
        <taxon>Sistotremastraceae</taxon>
        <taxon>Sistotremastrum</taxon>
    </lineage>
</organism>
<dbReference type="AlphaFoldDB" id="A0A165Y0U7"/>
<proteinExistence type="predicted"/>
<protein>
    <submittedName>
        <fullName evidence="1">Uncharacterized protein</fullName>
    </submittedName>
</protein>
<name>A0A165Y0U7_9AGAM</name>
<sequence length="316" mass="35382">MNTTSIQDALVKPQVFVQHHTLVYTVPILSEDCSALTEALKHTTAQPGITVSQEFTDAVKECNSIASEGRFNDVKAILSQVDTCSLLKASFLSPDIRGNDIAKLIPLITNSREQQLLHDLAPAMTEMSSFVQRSDSLPSVIEFFAQAITFLTPEYVVPQGLDLSAAFQLFIADYAWSEEANQSGQTRRYLTVIFYYLDHGGLGQLSDADCVKRCCENVVSMSGVNFDLWEEEEREWNALVEHARYYLKEISDHDEVPNPESSAVADQRLDERDQIHSGSSGGAFGLDWIRSRFRRRRRGGFGSMEKEKETAQAEVV</sequence>
<dbReference type="Proteomes" id="UP000076798">
    <property type="component" value="Unassembled WGS sequence"/>
</dbReference>
<gene>
    <name evidence="1" type="ORF">SISSUDRAFT_1037522</name>
</gene>
<reference evidence="1 2" key="1">
    <citation type="journal article" date="2016" name="Mol. Biol. Evol.">
        <title>Comparative Genomics of Early-Diverging Mushroom-Forming Fungi Provides Insights into the Origins of Lignocellulose Decay Capabilities.</title>
        <authorList>
            <person name="Nagy L.G."/>
            <person name="Riley R."/>
            <person name="Tritt A."/>
            <person name="Adam C."/>
            <person name="Daum C."/>
            <person name="Floudas D."/>
            <person name="Sun H."/>
            <person name="Yadav J.S."/>
            <person name="Pangilinan J."/>
            <person name="Larsson K.H."/>
            <person name="Matsuura K."/>
            <person name="Barry K."/>
            <person name="Labutti K."/>
            <person name="Kuo R."/>
            <person name="Ohm R.A."/>
            <person name="Bhattacharya S.S."/>
            <person name="Shirouzu T."/>
            <person name="Yoshinaga Y."/>
            <person name="Martin F.M."/>
            <person name="Grigoriev I.V."/>
            <person name="Hibbett D.S."/>
        </authorList>
    </citation>
    <scope>NUCLEOTIDE SEQUENCE [LARGE SCALE GENOMIC DNA]</scope>
    <source>
        <strain evidence="1 2">HHB10207 ss-3</strain>
    </source>
</reference>
<evidence type="ECO:0000313" key="1">
    <source>
        <dbReference type="EMBL" id="KZT32756.1"/>
    </source>
</evidence>
<accession>A0A165Y0U7</accession>
<keyword evidence="2" id="KW-1185">Reference proteome</keyword>